<dbReference type="Proteomes" id="UP000030152">
    <property type="component" value="Unassembled WGS sequence"/>
</dbReference>
<organism evidence="1 2">
    <name type="scientific">Flavobacterium rivuli WB 3.3-2 = DSM 21788</name>
    <dbReference type="NCBI Taxonomy" id="1121895"/>
    <lineage>
        <taxon>Bacteria</taxon>
        <taxon>Pseudomonadati</taxon>
        <taxon>Bacteroidota</taxon>
        <taxon>Flavobacteriia</taxon>
        <taxon>Flavobacteriales</taxon>
        <taxon>Flavobacteriaceae</taxon>
        <taxon>Flavobacterium</taxon>
    </lineage>
</organism>
<evidence type="ECO:0000313" key="1">
    <source>
        <dbReference type="EMBL" id="KGO85693.1"/>
    </source>
</evidence>
<reference evidence="1 2" key="1">
    <citation type="submission" date="2013-09" db="EMBL/GenBank/DDBJ databases">
        <authorList>
            <person name="Zeng Z."/>
            <person name="Chen C."/>
        </authorList>
    </citation>
    <scope>NUCLEOTIDE SEQUENCE [LARGE SCALE GENOMIC DNA]</scope>
    <source>
        <strain evidence="1 2">WB 3.3-2</strain>
    </source>
</reference>
<accession>A0A0A2M2P2</accession>
<protein>
    <submittedName>
        <fullName evidence="1">Uncharacterized protein</fullName>
    </submittedName>
</protein>
<proteinExistence type="predicted"/>
<sequence length="70" mass="8497">MLIIWFFSRVWFVGFAHKYRCFLTRNGILNYVNFCIIDTFFREILNRKKPHTITAYGYYINVITVVILLI</sequence>
<gene>
    <name evidence="1" type="ORF">Q765_14820</name>
</gene>
<dbReference type="AlphaFoldDB" id="A0A0A2M2P2"/>
<comment type="caution">
    <text evidence="1">The sequence shown here is derived from an EMBL/GenBank/DDBJ whole genome shotgun (WGS) entry which is preliminary data.</text>
</comment>
<name>A0A0A2M2P2_9FLAO</name>
<evidence type="ECO:0000313" key="2">
    <source>
        <dbReference type="Proteomes" id="UP000030152"/>
    </source>
</evidence>
<keyword evidence="2" id="KW-1185">Reference proteome</keyword>
<dbReference type="EMBL" id="JRLX01000017">
    <property type="protein sequence ID" value="KGO85693.1"/>
    <property type="molecule type" value="Genomic_DNA"/>
</dbReference>